<dbReference type="EMBL" id="JBBWWR010000002">
    <property type="protein sequence ID" value="KAK8970591.1"/>
    <property type="molecule type" value="Genomic_DNA"/>
</dbReference>
<feature type="region of interest" description="Disordered" evidence="2">
    <location>
        <begin position="1"/>
        <end position="96"/>
    </location>
</feature>
<dbReference type="Pfam" id="PF25465">
    <property type="entry name" value="Beta-prop_At4g14310"/>
    <property type="match status" value="1"/>
</dbReference>
<dbReference type="SUPFAM" id="SSF50998">
    <property type="entry name" value="Quinoprotein alcohol dehydrogenase-like"/>
    <property type="match status" value="1"/>
</dbReference>
<dbReference type="InterPro" id="IPR015943">
    <property type="entry name" value="WD40/YVTN_repeat-like_dom_sf"/>
</dbReference>
<keyword evidence="5" id="KW-1185">Reference proteome</keyword>
<sequence length="1026" mass="112124">MSSRLKERGGAGSKIMPSNPSKTLTQPSHHDKLSSHRIPLSAAAQKEPPRPIPAAAQIELPRPIPAARPSISRLNHAAPASSRKENPRPISAGRPSITRTYSALAAGKENPRPLSSVRASVTRSVNPPVIPEAAGRWSTSSRPSAKFTDFRSDRDPHVSSFGDRRSFAGKGQVGKISTGNYGKSVNEITGVLGDRRSNGCLGVKAERSACFRVSDAKPKRAAGCRSQEFGAGSSDSAPNPKLADKMGDNGVTVSDIHEDEVVLVVVKQENGCGNSTTGSETSAAVHARALCDYENKGMPEGGFCVDNTADHHHMEKYYLNPHPEGQHNTSINLCNAQGESTSLPHVLHTSKAPQLGLEAEVEDVPTDNRHRSKLHEKLALLEDKVQKIALEIKQTKDMLDKNKPGESRLVLSDIRKKVSGVEKAVDNIKDGAKSDLFSPHSDKFSCLQEGCMTSNVREKMGNSSPSIRILSHDDLEARFFPHHKLMRDDISSIALADQDKRCEPACSELSSYPKVDDGMIEENSIAVEFLASLGEEQHKPKRFNVNMQLTHGMASRMQVERTSSAQCDSRSMIEGQQRDVPLESNEKLEEFDTLENNPTSMACLGTEEPSVYQLSEIGQKVSTGGWFVSEGEAVLLAHDDNSCSYYDIANSEVKSEYKVPAGCPSNLWGDCWLIRAPGIDGCSGRYVVAATAGNSLESGFCSWDFYTKDIKAFRVAASLGTAAVPMTRSSLHTSSLLESRSCWYRPCASLLISTSSRQRVVNAYDIRDGDLVMTWEVHSPVAEMEYSSPLQWRSRGKVIIAERESISLWDVNSLNPQPTLSVPCCGKRIHSLHVNNTDAEIGAGVRQRASSTEVEGNDGAFCTQESVNVFDFRISSGVGLKMSRHGGNALSIFSIGDSILIGSTEGRLPVRSSPQSNIEYFSLRKGSIATTYRLPEFNSHYHHSSITQVWGNSSLAMGICGMGLYVFDAFKDEQGLRSSSNIYDGNTEAVKETIGPDDLFRPTFDYMESRVLVISRDRPAFWKYLT</sequence>
<feature type="region of interest" description="Disordered" evidence="2">
    <location>
        <begin position="132"/>
        <end position="166"/>
    </location>
</feature>
<dbReference type="Gene3D" id="2.130.10.10">
    <property type="entry name" value="YVTN repeat-like/Quinoprotein amine dehydrogenase"/>
    <property type="match status" value="1"/>
</dbReference>
<dbReference type="InterPro" id="IPR011047">
    <property type="entry name" value="Quinoprotein_ADH-like_sf"/>
</dbReference>
<dbReference type="PANTHER" id="PTHR35492:SF1">
    <property type="entry name" value="TRANSDUCIN_WD40 REPEAT-LIKE SUPERFAMILY PROTEIN"/>
    <property type="match status" value="1"/>
</dbReference>
<evidence type="ECO:0000313" key="4">
    <source>
        <dbReference type="EMBL" id="KAK8970591.1"/>
    </source>
</evidence>
<evidence type="ECO:0000256" key="2">
    <source>
        <dbReference type="SAM" id="MobiDB-lite"/>
    </source>
</evidence>
<evidence type="ECO:0000259" key="3">
    <source>
        <dbReference type="Pfam" id="PF25465"/>
    </source>
</evidence>
<evidence type="ECO:0000256" key="1">
    <source>
        <dbReference type="SAM" id="Coils"/>
    </source>
</evidence>
<reference evidence="4 5" key="1">
    <citation type="journal article" date="2022" name="Nat. Plants">
        <title>Genomes of leafy and leafless Platanthera orchids illuminate the evolution of mycoheterotrophy.</title>
        <authorList>
            <person name="Li M.H."/>
            <person name="Liu K.W."/>
            <person name="Li Z."/>
            <person name="Lu H.C."/>
            <person name="Ye Q.L."/>
            <person name="Zhang D."/>
            <person name="Wang J.Y."/>
            <person name="Li Y.F."/>
            <person name="Zhong Z.M."/>
            <person name="Liu X."/>
            <person name="Yu X."/>
            <person name="Liu D.K."/>
            <person name="Tu X.D."/>
            <person name="Liu B."/>
            <person name="Hao Y."/>
            <person name="Liao X.Y."/>
            <person name="Jiang Y.T."/>
            <person name="Sun W.H."/>
            <person name="Chen J."/>
            <person name="Chen Y.Q."/>
            <person name="Ai Y."/>
            <person name="Zhai J.W."/>
            <person name="Wu S.S."/>
            <person name="Zhou Z."/>
            <person name="Hsiao Y.Y."/>
            <person name="Wu W.L."/>
            <person name="Chen Y.Y."/>
            <person name="Lin Y.F."/>
            <person name="Hsu J.L."/>
            <person name="Li C.Y."/>
            <person name="Wang Z.W."/>
            <person name="Zhao X."/>
            <person name="Zhong W.Y."/>
            <person name="Ma X.K."/>
            <person name="Ma L."/>
            <person name="Huang J."/>
            <person name="Chen G.Z."/>
            <person name="Huang M.Z."/>
            <person name="Huang L."/>
            <person name="Peng D.H."/>
            <person name="Luo Y.B."/>
            <person name="Zou S.Q."/>
            <person name="Chen S.P."/>
            <person name="Lan S."/>
            <person name="Tsai W.C."/>
            <person name="Van de Peer Y."/>
            <person name="Liu Z.J."/>
        </authorList>
    </citation>
    <scope>NUCLEOTIDE SEQUENCE [LARGE SCALE GENOMIC DNA]</scope>
    <source>
        <strain evidence="4">Lor288</strain>
    </source>
</reference>
<gene>
    <name evidence="4" type="ORF">KSP40_PGU004186</name>
</gene>
<dbReference type="PANTHER" id="PTHR35492">
    <property type="entry name" value="TRANSDUCIN/WD40 REPEAT-LIKE SUPERFAMILY PROTEIN"/>
    <property type="match status" value="1"/>
</dbReference>
<proteinExistence type="predicted"/>
<accession>A0ABR2N2N7</accession>
<name>A0ABR2N2N7_9ASPA</name>
<feature type="compositionally biased region" description="Polar residues" evidence="2">
    <location>
        <begin position="16"/>
        <end position="27"/>
    </location>
</feature>
<comment type="caution">
    <text evidence="4">The sequence shown here is derived from an EMBL/GenBank/DDBJ whole genome shotgun (WGS) entry which is preliminary data.</text>
</comment>
<organism evidence="4 5">
    <name type="scientific">Platanthera guangdongensis</name>
    <dbReference type="NCBI Taxonomy" id="2320717"/>
    <lineage>
        <taxon>Eukaryota</taxon>
        <taxon>Viridiplantae</taxon>
        <taxon>Streptophyta</taxon>
        <taxon>Embryophyta</taxon>
        <taxon>Tracheophyta</taxon>
        <taxon>Spermatophyta</taxon>
        <taxon>Magnoliopsida</taxon>
        <taxon>Liliopsida</taxon>
        <taxon>Asparagales</taxon>
        <taxon>Orchidaceae</taxon>
        <taxon>Orchidoideae</taxon>
        <taxon>Orchideae</taxon>
        <taxon>Orchidinae</taxon>
        <taxon>Platanthera</taxon>
    </lineage>
</organism>
<dbReference type="InterPro" id="IPR045289">
    <property type="entry name" value="At4g14310-like"/>
</dbReference>
<evidence type="ECO:0000313" key="5">
    <source>
        <dbReference type="Proteomes" id="UP001412067"/>
    </source>
</evidence>
<feature type="compositionally biased region" description="Basic and acidic residues" evidence="2">
    <location>
        <begin position="148"/>
        <end position="166"/>
    </location>
</feature>
<protein>
    <recommendedName>
        <fullName evidence="3">At4g14310 8-bladed propeller domain-containing protein</fullName>
    </recommendedName>
</protein>
<keyword evidence="1" id="KW-0175">Coiled coil</keyword>
<feature type="coiled-coil region" evidence="1">
    <location>
        <begin position="371"/>
        <end position="398"/>
    </location>
</feature>
<dbReference type="Proteomes" id="UP001412067">
    <property type="component" value="Unassembled WGS sequence"/>
</dbReference>
<dbReference type="InterPro" id="IPR057442">
    <property type="entry name" value="Beta-prop_At4g14310"/>
</dbReference>
<feature type="region of interest" description="Disordered" evidence="2">
    <location>
        <begin position="222"/>
        <end position="247"/>
    </location>
</feature>
<feature type="domain" description="At4g14310 8-bladed propeller" evidence="3">
    <location>
        <begin position="738"/>
        <end position="1021"/>
    </location>
</feature>